<dbReference type="NCBIfam" id="NF047719">
    <property type="entry name" value="SCO6745_fam_HTH"/>
    <property type="match status" value="1"/>
</dbReference>
<dbReference type="EMBL" id="SOHQ01000007">
    <property type="protein sequence ID" value="TFD81718.1"/>
    <property type="molecule type" value="Genomic_DNA"/>
</dbReference>
<sequence>MHNREHLVRALWTLFEPIHAVTYFASQAREHFAAVGLTRYWDGYFAGRAAPLGAVRAAPVTAMFSGFAPALVERALPAAWSVASVERVLEARSLGAAQTLRELVPDEGLVTDAAAALTRISDRVDTIGRPLAAANRALPEEADPYRQLWQATATLREHRGDGHVLALVCENIAGLSTIVLRSSLDLDPAAMKRGRGWTEEQWNAEVEALCERRLLTAHDAISPLGTAALNRAEGLTNRLALEPWNGLDDTAVADVARLLSPIALACGAVLPLPNPIGMPQPWDPDVEPQAAAMPVAPD</sequence>
<dbReference type="OrthoDB" id="157052at2"/>
<organism evidence="1 2">
    <name type="scientific">Cryobacterium psychrophilum</name>
    <dbReference type="NCBI Taxonomy" id="41988"/>
    <lineage>
        <taxon>Bacteria</taxon>
        <taxon>Bacillati</taxon>
        <taxon>Actinomycetota</taxon>
        <taxon>Actinomycetes</taxon>
        <taxon>Micrococcales</taxon>
        <taxon>Microbacteriaceae</taxon>
        <taxon>Cryobacterium</taxon>
    </lineage>
</organism>
<name>A0A4Y8KTB4_9MICO</name>
<dbReference type="Proteomes" id="UP000298218">
    <property type="component" value="Unassembled WGS sequence"/>
</dbReference>
<reference evidence="1 2" key="1">
    <citation type="submission" date="2019-03" db="EMBL/GenBank/DDBJ databases">
        <title>Genomics of glacier-inhabiting Cryobacterium strains.</title>
        <authorList>
            <person name="Liu Q."/>
            <person name="Xin Y.-H."/>
        </authorList>
    </citation>
    <scope>NUCLEOTIDE SEQUENCE [LARGE SCALE GENOMIC DNA]</scope>
    <source>
        <strain evidence="1 2">CGMCC 1.4292</strain>
    </source>
</reference>
<evidence type="ECO:0000313" key="2">
    <source>
        <dbReference type="Proteomes" id="UP000298218"/>
    </source>
</evidence>
<keyword evidence="2" id="KW-1185">Reference proteome</keyword>
<proteinExistence type="predicted"/>
<dbReference type="InterPro" id="IPR054058">
    <property type="entry name" value="HTH_67"/>
</dbReference>
<dbReference type="Pfam" id="PF21863">
    <property type="entry name" value="HTH_67"/>
    <property type="match status" value="1"/>
</dbReference>
<gene>
    <name evidence="1" type="ORF">E3T53_01575</name>
</gene>
<dbReference type="RefSeq" id="WP_134172523.1">
    <property type="nucleotide sequence ID" value="NZ_SODI01000001.1"/>
</dbReference>
<protein>
    <submittedName>
        <fullName evidence="1">Uncharacterized protein</fullName>
    </submittedName>
</protein>
<comment type="caution">
    <text evidence="1">The sequence shown here is derived from an EMBL/GenBank/DDBJ whole genome shotgun (WGS) entry which is preliminary data.</text>
</comment>
<dbReference type="AlphaFoldDB" id="A0A4Y8KTB4"/>
<evidence type="ECO:0000313" key="1">
    <source>
        <dbReference type="EMBL" id="TFD81718.1"/>
    </source>
</evidence>
<accession>A0A4Y8KTB4</accession>